<keyword evidence="10" id="KW-1185">Reference proteome</keyword>
<evidence type="ECO:0000256" key="8">
    <source>
        <dbReference type="SAM" id="Phobius"/>
    </source>
</evidence>
<dbReference type="GO" id="GO:0016020">
    <property type="term" value="C:membrane"/>
    <property type="evidence" value="ECO:0007669"/>
    <property type="project" value="UniProtKB-SubCell"/>
</dbReference>
<sequence>MALGHTTSGFHQRKPSLTSACPPVSTVPPKDKKQLAKRPWHIRWPVLRLIAYCYVLFSVGVATVHLFSLYQQIYPSSAADALFPLHSAANASLNDIPHSLWLSKIFNKAGPKFDHIRPYWFSCSEITDAETLSLATVLTPEDWPHLAELASLWRGPISATLQIPSSSVNATIEQLERLRQAYDADEYLSKYVDIHLVIRPHVTPAWSLGGRQEARNLARLFSRTEFVAHLPVKTRYLTDLSQAVQEYESLLRNGDVLVVPSFVNRGNNNNNLGGPWPEDKIALISLVDQGKMGLQDYHWRLNEGPTSYMEWRMATEPYLVTEYDYHYGPTYIATRNRHPWCEERFEDQLSACVYSMFLAGADLWVLPEDYIIREIEPEYALTSEEQAMQDRAYKNYRIELCVFYARQFNLDQLLDEDRASHIKQECAKVLGSLRKAKMIDEDK</sequence>
<keyword evidence="5 8" id="KW-0472">Membrane</keyword>
<accession>A0A8H7BR41</accession>
<dbReference type="Pfam" id="PF13896">
    <property type="entry name" value="Glyco_transf_49"/>
    <property type="match status" value="2"/>
</dbReference>
<keyword evidence="3" id="KW-0735">Signal-anchor</keyword>
<evidence type="ECO:0000256" key="5">
    <source>
        <dbReference type="ARBA" id="ARBA00023136"/>
    </source>
</evidence>
<feature type="region of interest" description="Disordered" evidence="7">
    <location>
        <begin position="1"/>
        <end position="32"/>
    </location>
</feature>
<dbReference type="GO" id="GO:0042285">
    <property type="term" value="F:xylosyltransferase activity"/>
    <property type="evidence" value="ECO:0007669"/>
    <property type="project" value="TreeGrafter"/>
</dbReference>
<dbReference type="GO" id="GO:0015020">
    <property type="term" value="F:glucuronosyltransferase activity"/>
    <property type="evidence" value="ECO:0007669"/>
    <property type="project" value="TreeGrafter"/>
</dbReference>
<feature type="transmembrane region" description="Helical" evidence="8">
    <location>
        <begin position="46"/>
        <end position="67"/>
    </location>
</feature>
<keyword evidence="2 8" id="KW-0812">Transmembrane</keyword>
<dbReference type="PANTHER" id="PTHR12270:SF25">
    <property type="entry name" value="GLYCOSYLTRANSFERASE-LIKE PROTEIN LARGE"/>
    <property type="match status" value="1"/>
</dbReference>
<gene>
    <name evidence="9" type="ORF">EC973_000556</name>
</gene>
<evidence type="ECO:0008006" key="11">
    <source>
        <dbReference type="Google" id="ProtNLM"/>
    </source>
</evidence>
<comment type="subcellular location">
    <subcellularLocation>
        <location evidence="1">Membrane</location>
        <topology evidence="1">Single-pass type II membrane protein</topology>
    </subcellularLocation>
</comment>
<organism evidence="9 10">
    <name type="scientific">Apophysomyces ossiformis</name>
    <dbReference type="NCBI Taxonomy" id="679940"/>
    <lineage>
        <taxon>Eukaryota</taxon>
        <taxon>Fungi</taxon>
        <taxon>Fungi incertae sedis</taxon>
        <taxon>Mucoromycota</taxon>
        <taxon>Mucoromycotina</taxon>
        <taxon>Mucoromycetes</taxon>
        <taxon>Mucorales</taxon>
        <taxon>Mucorineae</taxon>
        <taxon>Mucoraceae</taxon>
        <taxon>Apophysomyces</taxon>
    </lineage>
</organism>
<dbReference type="AlphaFoldDB" id="A0A8H7BR41"/>
<feature type="compositionally biased region" description="Polar residues" evidence="7">
    <location>
        <begin position="1"/>
        <end position="19"/>
    </location>
</feature>
<evidence type="ECO:0000256" key="2">
    <source>
        <dbReference type="ARBA" id="ARBA00022692"/>
    </source>
</evidence>
<protein>
    <recommendedName>
        <fullName evidence="11">Glycosyltransferase family 49 protein</fullName>
    </recommendedName>
</protein>
<evidence type="ECO:0000256" key="1">
    <source>
        <dbReference type="ARBA" id="ARBA00004606"/>
    </source>
</evidence>
<evidence type="ECO:0000313" key="10">
    <source>
        <dbReference type="Proteomes" id="UP000605846"/>
    </source>
</evidence>
<evidence type="ECO:0000313" key="9">
    <source>
        <dbReference type="EMBL" id="KAF7724897.1"/>
    </source>
</evidence>
<dbReference type="InterPro" id="IPR051292">
    <property type="entry name" value="Xyl/GlcA_transferase"/>
</dbReference>
<dbReference type="PANTHER" id="PTHR12270">
    <property type="entry name" value="GLYCOSYLTRANSFERASE-RELATED"/>
    <property type="match status" value="1"/>
</dbReference>
<evidence type="ECO:0000256" key="6">
    <source>
        <dbReference type="ARBA" id="ARBA00023180"/>
    </source>
</evidence>
<evidence type="ECO:0000256" key="7">
    <source>
        <dbReference type="SAM" id="MobiDB-lite"/>
    </source>
</evidence>
<dbReference type="Proteomes" id="UP000605846">
    <property type="component" value="Unassembled WGS sequence"/>
</dbReference>
<comment type="caution">
    <text evidence="9">The sequence shown here is derived from an EMBL/GenBank/DDBJ whole genome shotgun (WGS) entry which is preliminary data.</text>
</comment>
<reference evidence="9" key="1">
    <citation type="submission" date="2020-01" db="EMBL/GenBank/DDBJ databases">
        <title>Genome Sequencing of Three Apophysomyces-Like Fungal Strains Confirms a Novel Fungal Genus in the Mucoromycota with divergent Burkholderia-like Endosymbiotic Bacteria.</title>
        <authorList>
            <person name="Stajich J.E."/>
            <person name="Macias A.M."/>
            <person name="Carter-House D."/>
            <person name="Lovett B."/>
            <person name="Kasson L.R."/>
            <person name="Berry K."/>
            <person name="Grigoriev I."/>
            <person name="Chang Y."/>
            <person name="Spatafora J."/>
            <person name="Kasson M.T."/>
        </authorList>
    </citation>
    <scope>NUCLEOTIDE SEQUENCE</scope>
    <source>
        <strain evidence="9">NRRL A-21654</strain>
    </source>
</reference>
<name>A0A8H7BR41_9FUNG</name>
<dbReference type="GO" id="GO:0035269">
    <property type="term" value="P:protein O-linked glycosylation via mannose"/>
    <property type="evidence" value="ECO:0007669"/>
    <property type="project" value="TreeGrafter"/>
</dbReference>
<keyword evidence="6" id="KW-0325">Glycoprotein</keyword>
<proteinExistence type="predicted"/>
<dbReference type="EMBL" id="JABAYA010000108">
    <property type="protein sequence ID" value="KAF7724897.1"/>
    <property type="molecule type" value="Genomic_DNA"/>
</dbReference>
<evidence type="ECO:0000256" key="3">
    <source>
        <dbReference type="ARBA" id="ARBA00022968"/>
    </source>
</evidence>
<dbReference type="OrthoDB" id="3056235at2759"/>
<evidence type="ECO:0000256" key="4">
    <source>
        <dbReference type="ARBA" id="ARBA00022989"/>
    </source>
</evidence>
<keyword evidence="4 8" id="KW-1133">Transmembrane helix</keyword>